<keyword evidence="1" id="KW-0732">Signal</keyword>
<dbReference type="Proteomes" id="UP000198705">
    <property type="component" value="Unassembled WGS sequence"/>
</dbReference>
<evidence type="ECO:0008006" key="4">
    <source>
        <dbReference type="Google" id="ProtNLM"/>
    </source>
</evidence>
<feature type="chain" id="PRO_5011768046" description="Lipocalin-like domain-containing protein" evidence="1">
    <location>
        <begin position="21"/>
        <end position="278"/>
    </location>
</feature>
<gene>
    <name evidence="2" type="ORF">SAMN04487989_102139</name>
</gene>
<organism evidence="2 3">
    <name type="scientific">Bizionia echini</name>
    <dbReference type="NCBI Taxonomy" id="649333"/>
    <lineage>
        <taxon>Bacteria</taxon>
        <taxon>Pseudomonadati</taxon>
        <taxon>Bacteroidota</taxon>
        <taxon>Flavobacteriia</taxon>
        <taxon>Flavobacteriales</taxon>
        <taxon>Flavobacteriaceae</taxon>
        <taxon>Bizionia</taxon>
    </lineage>
</organism>
<feature type="signal peptide" evidence="1">
    <location>
        <begin position="1"/>
        <end position="20"/>
    </location>
</feature>
<protein>
    <recommendedName>
        <fullName evidence="4">Lipocalin-like domain-containing protein</fullName>
    </recommendedName>
</protein>
<proteinExistence type="predicted"/>
<keyword evidence="3" id="KW-1185">Reference proteome</keyword>
<dbReference type="AlphaFoldDB" id="A0A1I5ALC1"/>
<evidence type="ECO:0000313" key="3">
    <source>
        <dbReference type="Proteomes" id="UP000198705"/>
    </source>
</evidence>
<dbReference type="EMBL" id="FOVN01000002">
    <property type="protein sequence ID" value="SFN63281.1"/>
    <property type="molecule type" value="Genomic_DNA"/>
</dbReference>
<evidence type="ECO:0000313" key="2">
    <source>
        <dbReference type="EMBL" id="SFN63281.1"/>
    </source>
</evidence>
<dbReference type="RefSeq" id="WP_245758202.1">
    <property type="nucleotide sequence ID" value="NZ_FOVN01000002.1"/>
</dbReference>
<dbReference type="STRING" id="649333.SAMN04487989_102139"/>
<accession>A0A1I5ALC1</accession>
<name>A0A1I5ALC1_9FLAO</name>
<dbReference type="PROSITE" id="PS51257">
    <property type="entry name" value="PROKAR_LIPOPROTEIN"/>
    <property type="match status" value="1"/>
</dbReference>
<evidence type="ECO:0000256" key="1">
    <source>
        <dbReference type="SAM" id="SignalP"/>
    </source>
</evidence>
<sequence length="278" mass="30665">MKTAKLIFMALLVISISSCSDDDDVNNIQTQQQIENLVQSNNFVITNFIDSGNNETGHFRCYGFTFNSDGTLIANNGVNNYSGTWSITNSNSNDDSSNDLDFNINFPLNNEFEDLNDDWDIVSYNSNSIVLIDVSGGNGGTDNLTFQIGTPAANCTSQIQNTISTNVQSGTWRITLFEDSGVNETNNFTGYNFTFNSSGDLNANNGSTDYNGTWSITNSNSNDDNLDDLDFNINFNLTNNFQDLNDDWDFVSQTATKIELIDVSGGNGDTDYLTFEKN</sequence>
<reference evidence="3" key="1">
    <citation type="submission" date="2016-10" db="EMBL/GenBank/DDBJ databases">
        <authorList>
            <person name="Varghese N."/>
            <person name="Submissions S."/>
        </authorList>
    </citation>
    <scope>NUCLEOTIDE SEQUENCE [LARGE SCALE GENOMIC DNA]</scope>
    <source>
        <strain evidence="3">DSM 23925</strain>
    </source>
</reference>